<dbReference type="EMBL" id="PDLM01000012">
    <property type="protein sequence ID" value="RDW64589.1"/>
    <property type="molecule type" value="Genomic_DNA"/>
</dbReference>
<evidence type="ECO:0000313" key="2">
    <source>
        <dbReference type="Proteomes" id="UP000256645"/>
    </source>
</evidence>
<dbReference type="Proteomes" id="UP000256645">
    <property type="component" value="Unassembled WGS sequence"/>
</dbReference>
<accession>A0A3D8QRZ9</accession>
<sequence length="170" mass="19129">MEAVIKAISDCERKVGKIELLTTDKAATEMTPKALIKLMMKGNSINKTIKKAMKNWEAHPVPPTDAQVDEILLRIERIIEAEERQLTWARNNKPKFDKFGLSGMVKINLTKNKNTAEVLSRLLLDNTPPARMAEAQMLHKRSQESFKITMALYSNATGGEEHEVSGHESD</sequence>
<evidence type="ECO:0000313" key="1">
    <source>
        <dbReference type="EMBL" id="RDW64589.1"/>
    </source>
</evidence>
<name>A0A3D8QRZ9_9HELO</name>
<protein>
    <submittedName>
        <fullName evidence="1">Uncharacterized protein</fullName>
    </submittedName>
</protein>
<keyword evidence="2" id="KW-1185">Reference proteome</keyword>
<reference evidence="1 2" key="1">
    <citation type="journal article" date="2018" name="IMA Fungus">
        <title>IMA Genome-F 9: Draft genome sequence of Annulohypoxylon stygium, Aspergillus mulundensis, Berkeleyomyces basicola (syn. Thielaviopsis basicola), Ceratocystis smalleyi, two Cercospora beticola strains, Coleophoma cylindrospora, Fusarium fracticaudum, Phialophora cf. hyalina, and Morchella septimelata.</title>
        <authorList>
            <person name="Wingfield B.D."/>
            <person name="Bills G.F."/>
            <person name="Dong Y."/>
            <person name="Huang W."/>
            <person name="Nel W.J."/>
            <person name="Swalarsk-Parry B.S."/>
            <person name="Vaghefi N."/>
            <person name="Wilken P.M."/>
            <person name="An Z."/>
            <person name="de Beer Z.W."/>
            <person name="De Vos L."/>
            <person name="Chen L."/>
            <person name="Duong T.A."/>
            <person name="Gao Y."/>
            <person name="Hammerbacher A."/>
            <person name="Kikkert J.R."/>
            <person name="Li Y."/>
            <person name="Li H."/>
            <person name="Li K."/>
            <person name="Li Q."/>
            <person name="Liu X."/>
            <person name="Ma X."/>
            <person name="Naidoo K."/>
            <person name="Pethybridge S.J."/>
            <person name="Sun J."/>
            <person name="Steenkamp E.T."/>
            <person name="van der Nest M.A."/>
            <person name="van Wyk S."/>
            <person name="Wingfield M.J."/>
            <person name="Xiong C."/>
            <person name="Yue Q."/>
            <person name="Zhang X."/>
        </authorList>
    </citation>
    <scope>NUCLEOTIDE SEQUENCE [LARGE SCALE GENOMIC DNA]</scope>
    <source>
        <strain evidence="1 2">BP6252</strain>
    </source>
</reference>
<organism evidence="1 2">
    <name type="scientific">Coleophoma cylindrospora</name>
    <dbReference type="NCBI Taxonomy" id="1849047"/>
    <lineage>
        <taxon>Eukaryota</taxon>
        <taxon>Fungi</taxon>
        <taxon>Dikarya</taxon>
        <taxon>Ascomycota</taxon>
        <taxon>Pezizomycotina</taxon>
        <taxon>Leotiomycetes</taxon>
        <taxon>Helotiales</taxon>
        <taxon>Dermateaceae</taxon>
        <taxon>Coleophoma</taxon>
    </lineage>
</organism>
<proteinExistence type="predicted"/>
<dbReference type="OrthoDB" id="4841197at2759"/>
<gene>
    <name evidence="1" type="ORF">BP6252_10240</name>
</gene>
<comment type="caution">
    <text evidence="1">The sequence shown here is derived from an EMBL/GenBank/DDBJ whole genome shotgun (WGS) entry which is preliminary data.</text>
</comment>
<dbReference type="AlphaFoldDB" id="A0A3D8QRZ9"/>
<dbReference type="STRING" id="1849047.A0A3D8QRZ9"/>